<sequence>MSVQPSSSRLAPLAPASAPGWEFAALTDPGRVRGNNEDAIAFDPSLGLAVLADGMGGYNGGEVASGMAIALLQAGFGRWLAHTATPLPLRSMRRAMQKCVDETNAAIYEASAANPQLRGMGTTLVLAAFGTDRAVVGHIGDSRCYRWRQGALTLLTRDHSLLQERLDSGEITQEQAEQFPYRNLVTRALGIEREVDLDVDEHGVEAADLFLLCSDGLSEMVTDSAIAAILSQKVSLAQKATLLVAAANENGGKDNISVLLAQAAQAPAPGPA</sequence>
<dbReference type="InterPro" id="IPR001932">
    <property type="entry name" value="PPM-type_phosphatase-like_dom"/>
</dbReference>
<dbReference type="CDD" id="cd00143">
    <property type="entry name" value="PP2Cc"/>
    <property type="match status" value="1"/>
</dbReference>
<accession>A0AAE3N948</accession>
<dbReference type="InterPro" id="IPR036457">
    <property type="entry name" value="PPM-type-like_dom_sf"/>
</dbReference>
<keyword evidence="3" id="KW-1185">Reference proteome</keyword>
<proteinExistence type="predicted"/>
<dbReference type="SMART" id="SM00332">
    <property type="entry name" value="PP2Cc"/>
    <property type="match status" value="1"/>
</dbReference>
<evidence type="ECO:0000259" key="1">
    <source>
        <dbReference type="PROSITE" id="PS51746"/>
    </source>
</evidence>
<evidence type="ECO:0000313" key="2">
    <source>
        <dbReference type="EMBL" id="MDA7416878.1"/>
    </source>
</evidence>
<feature type="domain" description="PPM-type phosphatase" evidence="1">
    <location>
        <begin position="22"/>
        <end position="263"/>
    </location>
</feature>
<dbReference type="NCBIfam" id="NF033484">
    <property type="entry name" value="Stp1_PP2C_phos"/>
    <property type="match status" value="1"/>
</dbReference>
<dbReference type="Gene3D" id="3.60.40.10">
    <property type="entry name" value="PPM-type phosphatase domain"/>
    <property type="match status" value="1"/>
</dbReference>
<dbReference type="GO" id="GO:0004722">
    <property type="term" value="F:protein serine/threonine phosphatase activity"/>
    <property type="evidence" value="ECO:0007669"/>
    <property type="project" value="InterPro"/>
</dbReference>
<dbReference type="RefSeq" id="WP_271428102.1">
    <property type="nucleotide sequence ID" value="NZ_JAQIPB010000003.1"/>
</dbReference>
<dbReference type="EMBL" id="JAQIPB010000003">
    <property type="protein sequence ID" value="MDA7416878.1"/>
    <property type="molecule type" value="Genomic_DNA"/>
</dbReference>
<evidence type="ECO:0000313" key="3">
    <source>
        <dbReference type="Proteomes" id="UP001212602"/>
    </source>
</evidence>
<dbReference type="PANTHER" id="PTHR47992">
    <property type="entry name" value="PROTEIN PHOSPHATASE"/>
    <property type="match status" value="1"/>
</dbReference>
<dbReference type="Proteomes" id="UP001212602">
    <property type="component" value="Unassembled WGS sequence"/>
</dbReference>
<dbReference type="InterPro" id="IPR015655">
    <property type="entry name" value="PP2C"/>
</dbReference>
<dbReference type="SUPFAM" id="SSF81606">
    <property type="entry name" value="PP2C-like"/>
    <property type="match status" value="1"/>
</dbReference>
<dbReference type="SMART" id="SM00331">
    <property type="entry name" value="PP2C_SIG"/>
    <property type="match status" value="1"/>
</dbReference>
<protein>
    <submittedName>
        <fullName evidence="2">Stp1/IreP family PP2C-type Ser/Thr phosphatase</fullName>
    </submittedName>
</protein>
<dbReference type="Pfam" id="PF13672">
    <property type="entry name" value="PP2C_2"/>
    <property type="match status" value="1"/>
</dbReference>
<reference evidence="2" key="1">
    <citation type="submission" date="2023-01" db="EMBL/GenBank/DDBJ databases">
        <title>Xenophilus mangrovi sp. nov., isolated from soil of Mangrove nature reserve.</title>
        <authorList>
            <person name="Xu S."/>
            <person name="Liu Z."/>
            <person name="Xu Y."/>
        </authorList>
    </citation>
    <scope>NUCLEOTIDE SEQUENCE</scope>
    <source>
        <strain evidence="2">YW8</strain>
    </source>
</reference>
<organism evidence="2 3">
    <name type="scientific">Xenophilus arseniciresistens</name>
    <dbReference type="NCBI Taxonomy" id="1283306"/>
    <lineage>
        <taxon>Bacteria</taxon>
        <taxon>Pseudomonadati</taxon>
        <taxon>Pseudomonadota</taxon>
        <taxon>Betaproteobacteria</taxon>
        <taxon>Burkholderiales</taxon>
        <taxon>Comamonadaceae</taxon>
        <taxon>Xenophilus</taxon>
    </lineage>
</organism>
<dbReference type="PROSITE" id="PS51746">
    <property type="entry name" value="PPM_2"/>
    <property type="match status" value="1"/>
</dbReference>
<name>A0AAE3N948_9BURK</name>
<dbReference type="AlphaFoldDB" id="A0AAE3N948"/>
<comment type="caution">
    <text evidence="2">The sequence shown here is derived from an EMBL/GenBank/DDBJ whole genome shotgun (WGS) entry which is preliminary data.</text>
</comment>
<gene>
    <name evidence="2" type="ORF">PGB34_10925</name>
</gene>